<evidence type="ECO:0000313" key="1">
    <source>
        <dbReference type="EMBL" id="KAI9449257.1"/>
    </source>
</evidence>
<sequence length="163" mass="17486">GLLLELKVPQDVKLKVVTTTSAVEISDLKAEVEVTSTNGAIRLNNISGSVVASTTNGNITASFSSVNPQAPMAFTTFNGHVSVSFPADTKANFKLNSESGEVYTDFDMDIDRTHPQANPVSKEQGVYKISRSNVIYGKINGGGPEISMKTFRGNIYVKKAVKQ</sequence>
<dbReference type="EMBL" id="JAGFNK010000518">
    <property type="protein sequence ID" value="KAI9449257.1"/>
    <property type="molecule type" value="Genomic_DNA"/>
</dbReference>
<gene>
    <name evidence="1" type="ORF">F5148DRAFT_1291722</name>
</gene>
<name>A0ACC0TU36_9AGAM</name>
<comment type="caution">
    <text evidence="1">The sequence shown here is derived from an EMBL/GenBank/DDBJ whole genome shotgun (WGS) entry which is preliminary data.</text>
</comment>
<dbReference type="Proteomes" id="UP001207468">
    <property type="component" value="Unassembled WGS sequence"/>
</dbReference>
<feature type="non-terminal residue" evidence="1">
    <location>
        <position position="1"/>
    </location>
</feature>
<proteinExistence type="predicted"/>
<accession>A0ACC0TU36</accession>
<keyword evidence="2" id="KW-1185">Reference proteome</keyword>
<evidence type="ECO:0000313" key="2">
    <source>
        <dbReference type="Proteomes" id="UP001207468"/>
    </source>
</evidence>
<reference evidence="1" key="1">
    <citation type="submission" date="2021-03" db="EMBL/GenBank/DDBJ databases">
        <title>Evolutionary priming and transition to the ectomycorrhizal habit in an iconic lineage of mushroom-forming fungi: is preadaptation a requirement?</title>
        <authorList>
            <consortium name="DOE Joint Genome Institute"/>
            <person name="Looney B.P."/>
            <person name="Miyauchi S."/>
            <person name="Morin E."/>
            <person name="Drula E."/>
            <person name="Courty P.E."/>
            <person name="Chicoki N."/>
            <person name="Fauchery L."/>
            <person name="Kohler A."/>
            <person name="Kuo A."/>
            <person name="LaButti K."/>
            <person name="Pangilinan J."/>
            <person name="Lipzen A."/>
            <person name="Riley R."/>
            <person name="Andreopoulos W."/>
            <person name="He G."/>
            <person name="Johnson J."/>
            <person name="Barry K.W."/>
            <person name="Grigoriev I.V."/>
            <person name="Nagy L."/>
            <person name="Hibbett D."/>
            <person name="Henrissat B."/>
            <person name="Matheny P.B."/>
            <person name="Labbe J."/>
            <person name="Martin A.F."/>
        </authorList>
    </citation>
    <scope>NUCLEOTIDE SEQUENCE</scope>
    <source>
        <strain evidence="1">BPL698</strain>
    </source>
</reference>
<organism evidence="1 2">
    <name type="scientific">Russula earlei</name>
    <dbReference type="NCBI Taxonomy" id="71964"/>
    <lineage>
        <taxon>Eukaryota</taxon>
        <taxon>Fungi</taxon>
        <taxon>Dikarya</taxon>
        <taxon>Basidiomycota</taxon>
        <taxon>Agaricomycotina</taxon>
        <taxon>Agaricomycetes</taxon>
        <taxon>Russulales</taxon>
        <taxon>Russulaceae</taxon>
        <taxon>Russula</taxon>
    </lineage>
</organism>
<protein>
    <submittedName>
        <fullName evidence="1">Uncharacterized protein</fullName>
    </submittedName>
</protein>